<dbReference type="CDD" id="cd02801">
    <property type="entry name" value="DUS_like_FMN"/>
    <property type="match status" value="1"/>
</dbReference>
<dbReference type="Pfam" id="PF01207">
    <property type="entry name" value="Dus"/>
    <property type="match status" value="1"/>
</dbReference>
<feature type="binding site" evidence="14">
    <location>
        <begin position="228"/>
        <end position="229"/>
    </location>
    <ligand>
        <name>FMN</name>
        <dbReference type="ChEBI" id="CHEBI:58210"/>
    </ligand>
</feature>
<feature type="active site" description="Proton donor" evidence="13">
    <location>
        <position position="102"/>
    </location>
</feature>
<comment type="function">
    <text evidence="2 12">Catalyzes the synthesis of 5,6-dihydrouridine (D), a modified base found in the D-loop of most tRNAs, via the reduction of the C5-C6 double bond in target uridines.</text>
</comment>
<evidence type="ECO:0000256" key="8">
    <source>
        <dbReference type="ARBA" id="ARBA00022884"/>
    </source>
</evidence>
<evidence type="ECO:0000256" key="4">
    <source>
        <dbReference type="ARBA" id="ARBA00022630"/>
    </source>
</evidence>
<dbReference type="GO" id="GO:0050660">
    <property type="term" value="F:flavin adenine dinucleotide binding"/>
    <property type="evidence" value="ECO:0007669"/>
    <property type="project" value="InterPro"/>
</dbReference>
<dbReference type="Gene3D" id="1.10.1200.80">
    <property type="entry name" value="Putative flavin oxidoreducatase, domain 2"/>
    <property type="match status" value="1"/>
</dbReference>
<keyword evidence="6 12" id="KW-0819">tRNA processing</keyword>
<evidence type="ECO:0000256" key="3">
    <source>
        <dbReference type="ARBA" id="ARBA00022555"/>
    </source>
</evidence>
<dbReference type="PIRSF" id="PIRSF006621">
    <property type="entry name" value="Dus"/>
    <property type="match status" value="1"/>
</dbReference>
<keyword evidence="9 12" id="KW-0560">Oxidoreductase</keyword>
<dbReference type="GO" id="GO:0000049">
    <property type="term" value="F:tRNA binding"/>
    <property type="evidence" value="ECO:0007669"/>
    <property type="project" value="UniProtKB-KW"/>
</dbReference>
<keyword evidence="8" id="KW-0694">RNA-binding</keyword>
<keyword evidence="14" id="KW-0547">Nucleotide-binding</keyword>
<dbReference type="NCBIfam" id="TIGR00737">
    <property type="entry name" value="nifR3_yhdG"/>
    <property type="match status" value="1"/>
</dbReference>
<evidence type="ECO:0000256" key="6">
    <source>
        <dbReference type="ARBA" id="ARBA00022694"/>
    </source>
</evidence>
<evidence type="ECO:0000256" key="10">
    <source>
        <dbReference type="ARBA" id="ARBA00048205"/>
    </source>
</evidence>
<evidence type="ECO:0000256" key="7">
    <source>
        <dbReference type="ARBA" id="ARBA00022857"/>
    </source>
</evidence>
<comment type="similarity">
    <text evidence="12">Belongs to the dus family.</text>
</comment>
<evidence type="ECO:0000256" key="13">
    <source>
        <dbReference type="PIRSR" id="PIRSR006621-1"/>
    </source>
</evidence>
<comment type="catalytic activity">
    <reaction evidence="10">
        <text>a 5,6-dihydrouridine in tRNA + NADP(+) = a uridine in tRNA + NADPH + H(+)</text>
        <dbReference type="Rhea" id="RHEA:23624"/>
        <dbReference type="Rhea" id="RHEA-COMP:13339"/>
        <dbReference type="Rhea" id="RHEA-COMP:13887"/>
        <dbReference type="ChEBI" id="CHEBI:15378"/>
        <dbReference type="ChEBI" id="CHEBI:57783"/>
        <dbReference type="ChEBI" id="CHEBI:58349"/>
        <dbReference type="ChEBI" id="CHEBI:65315"/>
        <dbReference type="ChEBI" id="CHEBI:74443"/>
    </reaction>
</comment>
<evidence type="ECO:0000256" key="2">
    <source>
        <dbReference type="ARBA" id="ARBA00002790"/>
    </source>
</evidence>
<reference evidence="16" key="1">
    <citation type="journal article" date="2021" name="PeerJ">
        <title>Extensive microbial diversity within the chicken gut microbiome revealed by metagenomics and culture.</title>
        <authorList>
            <person name="Gilroy R."/>
            <person name="Ravi A."/>
            <person name="Getino M."/>
            <person name="Pursley I."/>
            <person name="Horton D.L."/>
            <person name="Alikhan N.F."/>
            <person name="Baker D."/>
            <person name="Gharbi K."/>
            <person name="Hall N."/>
            <person name="Watson M."/>
            <person name="Adriaenssens E.M."/>
            <person name="Foster-Nyarko E."/>
            <person name="Jarju S."/>
            <person name="Secka A."/>
            <person name="Antonio M."/>
            <person name="Oren A."/>
            <person name="Chaudhuri R.R."/>
            <person name="La Ragione R."/>
            <person name="Hildebrand F."/>
            <person name="Pallen M.J."/>
        </authorList>
    </citation>
    <scope>NUCLEOTIDE SEQUENCE</scope>
    <source>
        <strain evidence="16">ChiBcec8-13705</strain>
    </source>
</reference>
<evidence type="ECO:0000256" key="1">
    <source>
        <dbReference type="ARBA" id="ARBA00001917"/>
    </source>
</evidence>
<dbReference type="SUPFAM" id="SSF51395">
    <property type="entry name" value="FMN-linked oxidoreductases"/>
    <property type="match status" value="1"/>
</dbReference>
<feature type="binding site" evidence="14">
    <location>
        <begin position="16"/>
        <end position="18"/>
    </location>
    <ligand>
        <name>FMN</name>
        <dbReference type="ChEBI" id="CHEBI:58210"/>
    </ligand>
</feature>
<name>A0A9D2M691_9FIRM</name>
<dbReference type="PANTHER" id="PTHR45846">
    <property type="entry name" value="TRNA-DIHYDROURIDINE(47) SYNTHASE [NAD(P)(+)]-LIKE"/>
    <property type="match status" value="1"/>
</dbReference>
<feature type="binding site" evidence="14">
    <location>
        <position position="70"/>
    </location>
    <ligand>
        <name>FMN</name>
        <dbReference type="ChEBI" id="CHEBI:58210"/>
    </ligand>
</feature>
<reference evidence="16" key="2">
    <citation type="submission" date="2021-04" db="EMBL/GenBank/DDBJ databases">
        <authorList>
            <person name="Gilroy R."/>
        </authorList>
    </citation>
    <scope>NUCLEOTIDE SEQUENCE</scope>
    <source>
        <strain evidence="16">ChiBcec8-13705</strain>
    </source>
</reference>
<comment type="cofactor">
    <cofactor evidence="1 12 14">
        <name>FMN</name>
        <dbReference type="ChEBI" id="CHEBI:58210"/>
    </cofactor>
</comment>
<evidence type="ECO:0000256" key="9">
    <source>
        <dbReference type="ARBA" id="ARBA00023002"/>
    </source>
</evidence>
<dbReference type="InterPro" id="IPR018517">
    <property type="entry name" value="tRNA_hU_synthase_CS"/>
</dbReference>
<comment type="catalytic activity">
    <reaction evidence="11">
        <text>a 5,6-dihydrouridine in tRNA + NAD(+) = a uridine in tRNA + NADH + H(+)</text>
        <dbReference type="Rhea" id="RHEA:54452"/>
        <dbReference type="Rhea" id="RHEA-COMP:13339"/>
        <dbReference type="Rhea" id="RHEA-COMP:13887"/>
        <dbReference type="ChEBI" id="CHEBI:15378"/>
        <dbReference type="ChEBI" id="CHEBI:57540"/>
        <dbReference type="ChEBI" id="CHEBI:57945"/>
        <dbReference type="ChEBI" id="CHEBI:65315"/>
        <dbReference type="ChEBI" id="CHEBI:74443"/>
    </reaction>
</comment>
<dbReference type="InterPro" id="IPR004652">
    <property type="entry name" value="DusB-like"/>
</dbReference>
<keyword evidence="3" id="KW-0820">tRNA-binding</keyword>
<dbReference type="InterPro" id="IPR035587">
    <property type="entry name" value="DUS-like_FMN-bd"/>
</dbReference>
<evidence type="ECO:0000259" key="15">
    <source>
        <dbReference type="Pfam" id="PF01207"/>
    </source>
</evidence>
<organism evidence="16 17">
    <name type="scientific">Candidatus Gemmiger avicola</name>
    <dbReference type="NCBI Taxonomy" id="2838605"/>
    <lineage>
        <taxon>Bacteria</taxon>
        <taxon>Bacillati</taxon>
        <taxon>Bacillota</taxon>
        <taxon>Clostridia</taxon>
        <taxon>Eubacteriales</taxon>
        <taxon>Gemmiger</taxon>
    </lineage>
</organism>
<evidence type="ECO:0000313" key="16">
    <source>
        <dbReference type="EMBL" id="HJB41977.1"/>
    </source>
</evidence>
<evidence type="ECO:0000256" key="11">
    <source>
        <dbReference type="ARBA" id="ARBA00048802"/>
    </source>
</evidence>
<dbReference type="InterPro" id="IPR013785">
    <property type="entry name" value="Aldolase_TIM"/>
</dbReference>
<evidence type="ECO:0000256" key="14">
    <source>
        <dbReference type="PIRSR" id="PIRSR006621-2"/>
    </source>
</evidence>
<evidence type="ECO:0000256" key="5">
    <source>
        <dbReference type="ARBA" id="ARBA00022643"/>
    </source>
</evidence>
<dbReference type="Gene3D" id="3.20.20.70">
    <property type="entry name" value="Aldolase class I"/>
    <property type="match status" value="1"/>
</dbReference>
<gene>
    <name evidence="16" type="primary">dusB</name>
    <name evidence="16" type="ORF">H9945_05695</name>
</gene>
<protein>
    <recommendedName>
        <fullName evidence="12">tRNA-dihydrouridine synthase</fullName>
        <ecNumber evidence="12">1.3.1.-</ecNumber>
    </recommendedName>
</protein>
<dbReference type="InterPro" id="IPR024036">
    <property type="entry name" value="tRNA-dHydroUridine_Synthase_C"/>
</dbReference>
<evidence type="ECO:0000313" key="17">
    <source>
        <dbReference type="Proteomes" id="UP000886803"/>
    </source>
</evidence>
<dbReference type="PANTHER" id="PTHR45846:SF1">
    <property type="entry name" value="TRNA-DIHYDROURIDINE(47) SYNTHASE [NAD(P)(+)]-LIKE"/>
    <property type="match status" value="1"/>
</dbReference>
<dbReference type="InterPro" id="IPR001269">
    <property type="entry name" value="DUS_fam"/>
</dbReference>
<evidence type="ECO:0000256" key="12">
    <source>
        <dbReference type="PIRNR" id="PIRNR006621"/>
    </source>
</evidence>
<comment type="caution">
    <text evidence="16">The sequence shown here is derived from an EMBL/GenBank/DDBJ whole genome shotgun (WGS) entry which is preliminary data.</text>
</comment>
<dbReference type="Proteomes" id="UP000886803">
    <property type="component" value="Unassembled WGS sequence"/>
</dbReference>
<accession>A0A9D2M691</accession>
<dbReference type="PROSITE" id="PS01136">
    <property type="entry name" value="UPF0034"/>
    <property type="match status" value="1"/>
</dbReference>
<sequence>MQLRNLTVPAGAAFAPMAGLSDAACRRLMADHGAAWTVSEMASAKAITFGDHKSVDLLRDRDPHGVYAVQLFGSEPETIGRAVEILLEKGLRFDILDINMGCPAPKITGGGAGSKLLLDPARCGAIVKAAREALGGERPLTVKMRIGWDADHLTGPAVAKACEENGADLLVVHGRTREQMYIPPIDPAAIAEIKRAVSIPVFANGDVTTAEGAVELLTATGCDGVMIGRGALGDPWLFERVNAALAGKTPPPVPSLSQRMAALRRQIYDMCEEKGEWAAMPQARSQAMHYMKGLRGAAALRRACATLSKFEDVDTLIEAVWRANG</sequence>
<proteinExistence type="inferred from homology"/>
<keyword evidence="7" id="KW-0521">NADP</keyword>
<feature type="domain" description="DUS-like FMN-binding" evidence="15">
    <location>
        <begin position="14"/>
        <end position="313"/>
    </location>
</feature>
<dbReference type="EC" id="1.3.1.-" evidence="12"/>
<keyword evidence="5 12" id="KW-0288">FMN</keyword>
<dbReference type="AlphaFoldDB" id="A0A9D2M691"/>
<dbReference type="GO" id="GO:0017150">
    <property type="term" value="F:tRNA dihydrouridine synthase activity"/>
    <property type="evidence" value="ECO:0007669"/>
    <property type="project" value="InterPro"/>
</dbReference>
<dbReference type="EMBL" id="DWYG01000091">
    <property type="protein sequence ID" value="HJB41977.1"/>
    <property type="molecule type" value="Genomic_DNA"/>
</dbReference>
<feature type="binding site" evidence="14">
    <location>
        <position position="173"/>
    </location>
    <ligand>
        <name>FMN</name>
        <dbReference type="ChEBI" id="CHEBI:58210"/>
    </ligand>
</feature>
<feature type="binding site" evidence="14">
    <location>
        <position position="143"/>
    </location>
    <ligand>
        <name>FMN</name>
        <dbReference type="ChEBI" id="CHEBI:58210"/>
    </ligand>
</feature>
<keyword evidence="4 12" id="KW-0285">Flavoprotein</keyword>